<protein>
    <submittedName>
        <fullName evidence="1">Uncharacterized protein</fullName>
    </submittedName>
</protein>
<dbReference type="PANTHER" id="PTHR35936:SF19">
    <property type="entry name" value="AMINO-ACID-BINDING PROTEIN YXEM-RELATED"/>
    <property type="match status" value="1"/>
</dbReference>
<accession>A0A1L4CZS6</accession>
<dbReference type="RefSeq" id="WP_148697183.1">
    <property type="nucleotide sequence ID" value="NZ_CP017834.1"/>
</dbReference>
<keyword evidence="2" id="KW-1185">Reference proteome</keyword>
<sequence length="266" mass="30957">MKLMLIGIKLVLFFNFLFINNTLKASPTDAIILDFFERPPYFILVKGNNTISDGVVFHIVEKIFKTAKIPYQYEMVPFPRTVLKIKKNDTKICALSVYKNKDREEFSYFTSPIFHDKKTIFVYRKGDERFNNLKVTDDVFIKSDLKYLAKIGFSQGEYLDQMLFKYKQIKPMDNQNPKAIGVVYTSSDINSMFSDILNKKADYMLSGRNEAEFLIQNDNKLKSGLAIKEFKDQPPGEFRYIMCSKNVGIETINKLNEAIKKVVKKY</sequence>
<evidence type="ECO:0000313" key="2">
    <source>
        <dbReference type="Proteomes" id="UP000184731"/>
    </source>
</evidence>
<dbReference type="SUPFAM" id="SSF53850">
    <property type="entry name" value="Periplasmic binding protein-like II"/>
    <property type="match status" value="1"/>
</dbReference>
<dbReference type="AlphaFoldDB" id="A0A1L4CZS6"/>
<dbReference type="OrthoDB" id="5456414at2"/>
<gene>
    <name evidence="1" type="ORF">AXG55_05835</name>
</gene>
<dbReference type="Proteomes" id="UP000184731">
    <property type="component" value="Chromosome"/>
</dbReference>
<proteinExistence type="predicted"/>
<dbReference type="EMBL" id="CP017834">
    <property type="protein sequence ID" value="APJ03449.1"/>
    <property type="molecule type" value="Genomic_DNA"/>
</dbReference>
<name>A0A1L4CZS6_9BACT</name>
<dbReference type="STRING" id="1915309.AXG55_05835"/>
<evidence type="ECO:0000313" key="1">
    <source>
        <dbReference type="EMBL" id="APJ03449.1"/>
    </source>
</evidence>
<dbReference type="PANTHER" id="PTHR35936">
    <property type="entry name" value="MEMBRANE-BOUND LYTIC MUREIN TRANSGLYCOSYLASE F"/>
    <property type="match status" value="1"/>
</dbReference>
<reference evidence="1 2" key="1">
    <citation type="submission" date="2016-10" db="EMBL/GenBank/DDBJ databases">
        <title>Silvanigrella aquatica sp. nov., isolated from a freshwater lake located in the Black Forest, Germany, description of Silvanigrellaceae fam. nov., Silvanigrellales ord. nov., reclassification of the order Bdellovibrionales in the class Oligoflexia, reclassification of the families Bacteriovoracaceae and Halobacteriovoraceae in the new order Bacteriovoracales ord. nov., and reclassification of the family Pseudobacteriovoracaceae in the order Oligoflexiales.</title>
        <authorList>
            <person name="Hahn M.W."/>
            <person name="Schmidt J."/>
            <person name="Koll U."/>
            <person name="Rohde M."/>
            <person name="Verbag S."/>
            <person name="Pitt A."/>
            <person name="Nakai R."/>
            <person name="Naganuma T."/>
            <person name="Lang E."/>
        </authorList>
    </citation>
    <scope>NUCLEOTIDE SEQUENCE [LARGE SCALE GENOMIC DNA]</scope>
    <source>
        <strain evidence="1 2">MWH-Nonnen-W8red</strain>
    </source>
</reference>
<dbReference type="Gene3D" id="3.40.190.10">
    <property type="entry name" value="Periplasmic binding protein-like II"/>
    <property type="match status" value="2"/>
</dbReference>
<dbReference type="KEGG" id="saqi:AXG55_05835"/>
<organism evidence="1 2">
    <name type="scientific">Silvanigrella aquatica</name>
    <dbReference type="NCBI Taxonomy" id="1915309"/>
    <lineage>
        <taxon>Bacteria</taxon>
        <taxon>Pseudomonadati</taxon>
        <taxon>Bdellovibrionota</taxon>
        <taxon>Oligoflexia</taxon>
        <taxon>Silvanigrellales</taxon>
        <taxon>Silvanigrellaceae</taxon>
        <taxon>Silvanigrella</taxon>
    </lineage>
</organism>